<evidence type="ECO:0000256" key="2">
    <source>
        <dbReference type="SAM" id="MobiDB-lite"/>
    </source>
</evidence>
<feature type="compositionally biased region" description="Polar residues" evidence="2">
    <location>
        <begin position="70"/>
        <end position="92"/>
    </location>
</feature>
<evidence type="ECO:0000313" key="4">
    <source>
        <dbReference type="Proteomes" id="UP001295684"/>
    </source>
</evidence>
<feature type="coiled-coil region" evidence="1">
    <location>
        <begin position="282"/>
        <end position="461"/>
    </location>
</feature>
<accession>A0AAD1Y9Z6</accession>
<keyword evidence="4" id="KW-1185">Reference proteome</keyword>
<dbReference type="EMBL" id="CAMPGE010029923">
    <property type="protein sequence ID" value="CAI2387414.1"/>
    <property type="molecule type" value="Genomic_DNA"/>
</dbReference>
<evidence type="ECO:0000256" key="1">
    <source>
        <dbReference type="SAM" id="Coils"/>
    </source>
</evidence>
<feature type="region of interest" description="Disordered" evidence="2">
    <location>
        <begin position="645"/>
        <end position="672"/>
    </location>
</feature>
<feature type="compositionally biased region" description="Basic and acidic residues" evidence="2">
    <location>
        <begin position="93"/>
        <end position="104"/>
    </location>
</feature>
<name>A0AAD1Y9Z6_EUPCR</name>
<proteinExistence type="predicted"/>
<gene>
    <name evidence="3" type="ORF">ECRASSUSDP1_LOCUS29047</name>
</gene>
<organism evidence="3 4">
    <name type="scientific">Euplotes crassus</name>
    <dbReference type="NCBI Taxonomy" id="5936"/>
    <lineage>
        <taxon>Eukaryota</taxon>
        <taxon>Sar</taxon>
        <taxon>Alveolata</taxon>
        <taxon>Ciliophora</taxon>
        <taxon>Intramacronucleata</taxon>
        <taxon>Spirotrichea</taxon>
        <taxon>Hypotrichia</taxon>
        <taxon>Euplotida</taxon>
        <taxon>Euplotidae</taxon>
        <taxon>Moneuplotes</taxon>
    </lineage>
</organism>
<feature type="region of interest" description="Disordered" evidence="2">
    <location>
        <begin position="172"/>
        <end position="226"/>
    </location>
</feature>
<keyword evidence="1" id="KW-0175">Coiled coil</keyword>
<feature type="compositionally biased region" description="Basic residues" evidence="2">
    <location>
        <begin position="216"/>
        <end position="226"/>
    </location>
</feature>
<reference evidence="3" key="1">
    <citation type="submission" date="2023-07" db="EMBL/GenBank/DDBJ databases">
        <authorList>
            <consortium name="AG Swart"/>
            <person name="Singh M."/>
            <person name="Singh A."/>
            <person name="Seah K."/>
            <person name="Emmerich C."/>
        </authorList>
    </citation>
    <scope>NUCLEOTIDE SEQUENCE</scope>
    <source>
        <strain evidence="3">DP1</strain>
    </source>
</reference>
<dbReference type="Proteomes" id="UP001295684">
    <property type="component" value="Unassembled WGS sequence"/>
</dbReference>
<protein>
    <submittedName>
        <fullName evidence="3">Uncharacterized protein</fullName>
    </submittedName>
</protein>
<feature type="region of interest" description="Disordered" evidence="2">
    <location>
        <begin position="68"/>
        <end position="108"/>
    </location>
</feature>
<feature type="coiled-coil region" evidence="1">
    <location>
        <begin position="491"/>
        <end position="529"/>
    </location>
</feature>
<sequence length="672" mass="79575">MDENLNLESEAREQYSEYKDGLITESKHTFTEISKNKDYDKYIDHSVESVRGKNEQLSTLNKENLKPIYQNESLPNSDVSEISVTGRSSSNRSAEECVSQREDDSCTENTEESIVEANNRKMVTMKASFHREGREGYFSHDRKKRKKKKKHFNMTTKFNECTSKPILKDRKTNYTASHGELLRRRAKTKPHTITSSTRVSQRRSKRKSQNSSVSKSRNKFKSCKGSKKRMFIETTKNSVLCKLVPSKDYYPRMNITPIGSEVCSAKHAQKPSDDKFEVIRKMNKLKYELREKQAKLRILQEKCRDNKKKLKDRRKKDHKRKDNIEFLEYKLEEMRLNEEQLIDDLYNQQNMAKDAIRSMENLAKQFEGERSKFKRESEKQIQILVKKEAKMWQYKVESLKTVNDTLTRRIQGYEEQEQMLAETEEKNTELKEQIVELEEDLERVRGERKGYKEENHKLMKRLIHMEEIVKLNKSLVTSAEEACSSKFKEQIAHKNKQINHLTAKIQSCEHESQKRTAKLQKEIELLKKELLEERFKKEDNEMEIQKYHKYIFENDKKMKNKDRFQDSAEDHFESTDKDTSWIKTYKSLSKDLHILRQEIHGLRDSPQDLDNKENLSYNTMNQKFLKPALAGSSKVNFYKPLRKPLNESSKYKSDSKPLPMTDDDQALPTFYE</sequence>
<comment type="caution">
    <text evidence="3">The sequence shown here is derived from an EMBL/GenBank/DDBJ whole genome shotgun (WGS) entry which is preliminary data.</text>
</comment>
<dbReference type="AlphaFoldDB" id="A0AAD1Y9Z6"/>
<evidence type="ECO:0000313" key="3">
    <source>
        <dbReference type="EMBL" id="CAI2387414.1"/>
    </source>
</evidence>